<comment type="caution">
    <text evidence="3">The sequence shown here is derived from an EMBL/GenBank/DDBJ whole genome shotgun (WGS) entry which is preliminary data.</text>
</comment>
<dbReference type="Pfam" id="PF07813">
    <property type="entry name" value="LTXXQ"/>
    <property type="match status" value="1"/>
</dbReference>
<dbReference type="Proteomes" id="UP000251341">
    <property type="component" value="Unassembled WGS sequence"/>
</dbReference>
<dbReference type="RefSeq" id="WP_108402068.1">
    <property type="nucleotide sequence ID" value="NZ_NESP01000001.1"/>
</dbReference>
<feature type="region of interest" description="Disordered" evidence="1">
    <location>
        <begin position="141"/>
        <end position="161"/>
    </location>
</feature>
<evidence type="ECO:0000313" key="4">
    <source>
        <dbReference type="Proteomes" id="UP000251341"/>
    </source>
</evidence>
<dbReference type="GO" id="GO:0042597">
    <property type="term" value="C:periplasmic space"/>
    <property type="evidence" value="ECO:0007669"/>
    <property type="project" value="InterPro"/>
</dbReference>
<dbReference type="AlphaFoldDB" id="A0A315ENQ2"/>
<proteinExistence type="predicted"/>
<feature type="compositionally biased region" description="Basic and acidic residues" evidence="1">
    <location>
        <begin position="143"/>
        <end position="161"/>
    </location>
</feature>
<sequence length="161" mass="18420">MTRLNTTRFALSVLLAGTALAAVVPAQAQPMMGEMGVHHDEGRMHERMTKHWEKRQTELKAKLHLTTAQEPAWNAFVQSMKMPAKPLMQPLDREAMAKLSTPERMEKMNSVHEANLAAMQSHVKQRSEATRTFYNQLTAEQQKVFDAETLPEHSRWKGKRD</sequence>
<protein>
    <recommendedName>
        <fullName evidence="5">LTXXQ motif family protein</fullName>
    </recommendedName>
</protein>
<dbReference type="EMBL" id="NESP01000001">
    <property type="protein sequence ID" value="PUE59403.1"/>
    <property type="molecule type" value="Genomic_DNA"/>
</dbReference>
<feature type="signal peptide" evidence="2">
    <location>
        <begin position="1"/>
        <end position="21"/>
    </location>
</feature>
<evidence type="ECO:0000256" key="2">
    <source>
        <dbReference type="SAM" id="SignalP"/>
    </source>
</evidence>
<gene>
    <name evidence="3" type="ORF">B9Z44_07385</name>
</gene>
<dbReference type="InterPro" id="IPR012899">
    <property type="entry name" value="LTXXQ"/>
</dbReference>
<evidence type="ECO:0000313" key="3">
    <source>
        <dbReference type="EMBL" id="PUE59403.1"/>
    </source>
</evidence>
<keyword evidence="2" id="KW-0732">Signal</keyword>
<accession>A0A315ENQ2</accession>
<organism evidence="3 4">
    <name type="scientific">Limnohabitans curvus</name>
    <dbReference type="NCBI Taxonomy" id="323423"/>
    <lineage>
        <taxon>Bacteria</taxon>
        <taxon>Pseudomonadati</taxon>
        <taxon>Pseudomonadota</taxon>
        <taxon>Betaproteobacteria</taxon>
        <taxon>Burkholderiales</taxon>
        <taxon>Comamonadaceae</taxon>
        <taxon>Limnohabitans</taxon>
    </lineage>
</organism>
<evidence type="ECO:0000256" key="1">
    <source>
        <dbReference type="SAM" id="MobiDB-lite"/>
    </source>
</evidence>
<evidence type="ECO:0008006" key="5">
    <source>
        <dbReference type="Google" id="ProtNLM"/>
    </source>
</evidence>
<reference evidence="3 4" key="1">
    <citation type="submission" date="2017-04" db="EMBL/GenBank/DDBJ databases">
        <title>Unexpected and diverse lifestyles within the genus Limnohabitans.</title>
        <authorList>
            <person name="Kasalicky V."/>
            <person name="Mehrshad M."/>
            <person name="Andrei S.-A."/>
            <person name="Salcher M."/>
            <person name="Kratochvilova H."/>
            <person name="Simek K."/>
            <person name="Ghai R."/>
        </authorList>
    </citation>
    <scope>NUCLEOTIDE SEQUENCE [LARGE SCALE GENOMIC DNA]</scope>
    <source>
        <strain evidence="3 4">MWH-C5</strain>
    </source>
</reference>
<keyword evidence="4" id="KW-1185">Reference proteome</keyword>
<feature type="chain" id="PRO_5016329993" description="LTXXQ motif family protein" evidence="2">
    <location>
        <begin position="22"/>
        <end position="161"/>
    </location>
</feature>
<name>A0A315ENQ2_9BURK</name>